<keyword evidence="7" id="KW-1185">Reference proteome</keyword>
<comment type="caution">
    <text evidence="6">The sequence shown here is derived from an EMBL/GenBank/DDBJ whole genome shotgun (WGS) entry which is preliminary data.</text>
</comment>
<dbReference type="Gene3D" id="3.40.50.1820">
    <property type="entry name" value="alpha/beta hydrolase"/>
    <property type="match status" value="1"/>
</dbReference>
<evidence type="ECO:0000256" key="4">
    <source>
        <dbReference type="SAM" id="MobiDB-lite"/>
    </source>
</evidence>
<comment type="similarity">
    <text evidence="1 3">Belongs to the type-B carboxylesterase/lipase family.</text>
</comment>
<keyword evidence="3" id="KW-0732">Signal</keyword>
<feature type="chain" id="PRO_5044993253" description="Carboxylic ester hydrolase" evidence="3">
    <location>
        <begin position="21"/>
        <end position="538"/>
    </location>
</feature>
<keyword evidence="2 3" id="KW-0378">Hydrolase</keyword>
<dbReference type="PANTHER" id="PTHR11559">
    <property type="entry name" value="CARBOXYLESTERASE"/>
    <property type="match status" value="1"/>
</dbReference>
<sequence>MGVKTLVLLSASLFLTTALAADSDVVDTGYAKYLGNRTFPNAVAYLGLPYAEPPLGDRRFRAPVPLNTTRITEESGGEVIEATQYPDFCIQGGFGGGAGSEDCLNVNVYAPVGAKKGDQLPVIFYIHGGGYVNGNPRNWPFDHWIQQSPNIVAVSVYYRLDSFGFLATPDFTDSTNGDLNAGFLDQVEALRWVKANIESFGGDPAKVTINGESAGGGSVQHHLVANEGEPLFSGAIAQSVYRARTPTPEQQQPLFENYVSAAGCGFGDLTAQLTCLRSASVDSLVRAQQTPFNGPYNGFEPVVDGKVIVGHPTTLIREGKFAKVPLIVGATSNETVSGGTNLTTALQGAFPGLSDDDVQDILVVAPVSDFTDETQRFQVVTGESLLRCAREILGGAYSTAPKSYAYRYNQPSPVQRTPTGVEHAAENFMMFLGTDTGTNGSTTFHPMTPIEDAFAEELLAYWISFVRTGDPNTFKLDRSPEWPQYSLDGAGDTQKRRIVLQENPGNSTEVSGSFVEQELENEGRRCEVVASKSEQEQN</sequence>
<evidence type="ECO:0000313" key="7">
    <source>
        <dbReference type="Proteomes" id="UP001465976"/>
    </source>
</evidence>
<gene>
    <name evidence="6" type="ORF">V5O48_010115</name>
</gene>
<dbReference type="EMBL" id="JBAHYK010000707">
    <property type="protein sequence ID" value="KAL0571847.1"/>
    <property type="molecule type" value="Genomic_DNA"/>
</dbReference>
<dbReference type="EC" id="3.1.1.-" evidence="3"/>
<feature type="domain" description="Carboxylesterase type B" evidence="5">
    <location>
        <begin position="371"/>
        <end position="491"/>
    </location>
</feature>
<protein>
    <recommendedName>
        <fullName evidence="3">Carboxylic ester hydrolase</fullName>
        <ecNumber evidence="3">3.1.1.-</ecNumber>
    </recommendedName>
</protein>
<proteinExistence type="inferred from homology"/>
<evidence type="ECO:0000256" key="3">
    <source>
        <dbReference type="RuleBase" id="RU361235"/>
    </source>
</evidence>
<feature type="domain" description="Carboxylesterase type B" evidence="5">
    <location>
        <begin position="25"/>
        <end position="336"/>
    </location>
</feature>
<accession>A0ABR3F9L8</accession>
<dbReference type="InterPro" id="IPR029058">
    <property type="entry name" value="AB_hydrolase_fold"/>
</dbReference>
<feature type="compositionally biased region" description="Basic and acidic residues" evidence="4">
    <location>
        <begin position="521"/>
        <end position="538"/>
    </location>
</feature>
<name>A0ABR3F9L8_9AGAR</name>
<dbReference type="SUPFAM" id="SSF53474">
    <property type="entry name" value="alpha/beta-Hydrolases"/>
    <property type="match status" value="1"/>
</dbReference>
<organism evidence="6 7">
    <name type="scientific">Marasmius crinis-equi</name>
    <dbReference type="NCBI Taxonomy" id="585013"/>
    <lineage>
        <taxon>Eukaryota</taxon>
        <taxon>Fungi</taxon>
        <taxon>Dikarya</taxon>
        <taxon>Basidiomycota</taxon>
        <taxon>Agaricomycotina</taxon>
        <taxon>Agaricomycetes</taxon>
        <taxon>Agaricomycetidae</taxon>
        <taxon>Agaricales</taxon>
        <taxon>Marasmiineae</taxon>
        <taxon>Marasmiaceae</taxon>
        <taxon>Marasmius</taxon>
    </lineage>
</organism>
<feature type="signal peptide" evidence="3">
    <location>
        <begin position="1"/>
        <end position="20"/>
    </location>
</feature>
<reference evidence="6 7" key="1">
    <citation type="submission" date="2024-02" db="EMBL/GenBank/DDBJ databases">
        <title>A draft genome for the cacao thread blight pathogen Marasmius crinis-equi.</title>
        <authorList>
            <person name="Cohen S.P."/>
            <person name="Baruah I.K."/>
            <person name="Amoako-Attah I."/>
            <person name="Bukari Y."/>
            <person name="Meinhardt L.W."/>
            <person name="Bailey B.A."/>
        </authorList>
    </citation>
    <scope>NUCLEOTIDE SEQUENCE [LARGE SCALE GENOMIC DNA]</scope>
    <source>
        <strain evidence="6 7">GH-76</strain>
    </source>
</reference>
<dbReference type="Pfam" id="PF00135">
    <property type="entry name" value="COesterase"/>
    <property type="match status" value="2"/>
</dbReference>
<evidence type="ECO:0000256" key="2">
    <source>
        <dbReference type="ARBA" id="ARBA00022801"/>
    </source>
</evidence>
<evidence type="ECO:0000259" key="5">
    <source>
        <dbReference type="Pfam" id="PF00135"/>
    </source>
</evidence>
<dbReference type="Proteomes" id="UP001465976">
    <property type="component" value="Unassembled WGS sequence"/>
</dbReference>
<dbReference type="PROSITE" id="PS00122">
    <property type="entry name" value="CARBOXYLESTERASE_B_1"/>
    <property type="match status" value="1"/>
</dbReference>
<evidence type="ECO:0000313" key="6">
    <source>
        <dbReference type="EMBL" id="KAL0571847.1"/>
    </source>
</evidence>
<dbReference type="InterPro" id="IPR050309">
    <property type="entry name" value="Type-B_Carboxylest/Lipase"/>
</dbReference>
<feature type="region of interest" description="Disordered" evidence="4">
    <location>
        <begin position="502"/>
        <end position="538"/>
    </location>
</feature>
<dbReference type="InterPro" id="IPR019826">
    <property type="entry name" value="Carboxylesterase_B_AS"/>
</dbReference>
<evidence type="ECO:0000256" key="1">
    <source>
        <dbReference type="ARBA" id="ARBA00005964"/>
    </source>
</evidence>
<dbReference type="InterPro" id="IPR002018">
    <property type="entry name" value="CarbesteraseB"/>
</dbReference>